<evidence type="ECO:0000256" key="2">
    <source>
        <dbReference type="ARBA" id="ARBA00023316"/>
    </source>
</evidence>
<dbReference type="InterPro" id="IPR009009">
    <property type="entry name" value="RlpA-like_DPBB"/>
</dbReference>
<protein>
    <recommendedName>
        <fullName evidence="3">Endolytic peptidoglycan transglycosylase RlpA</fullName>
        <ecNumber evidence="3">4.2.2.-</ecNumber>
    </recommendedName>
</protein>
<sequence>MSRDDAVISYVGVKRSAHCAAPSMLFVHARKPLRLFAVAIGAASLAACAQSSVVSQRSQALASRPASIEPTRAVSSAPRTRVAVARRHTPYASRKTGDTKIASHGVASFYSEAQPTASGEKFDGQELTAAHPTLPFGTRLRVTDVKSGRSVTVRVNDRGPYVPGRIVDVSYSAAQSLGMVGKGVANVRLDVVQ</sequence>
<name>A0A973W0I8_9BRAD</name>
<dbReference type="GO" id="GO:0071555">
    <property type="term" value="P:cell wall organization"/>
    <property type="evidence" value="ECO:0007669"/>
    <property type="project" value="UniProtKB-KW"/>
</dbReference>
<dbReference type="HAMAP" id="MF_02071">
    <property type="entry name" value="RlpA"/>
    <property type="match status" value="1"/>
</dbReference>
<dbReference type="PANTHER" id="PTHR34183:SF1">
    <property type="entry name" value="ENDOLYTIC PEPTIDOGLYCAN TRANSGLYCOSYLASE RLPA"/>
    <property type="match status" value="1"/>
</dbReference>
<dbReference type="CDD" id="cd22268">
    <property type="entry name" value="DPBB_RlpA-like"/>
    <property type="match status" value="1"/>
</dbReference>
<dbReference type="NCBIfam" id="TIGR00413">
    <property type="entry name" value="rlpA"/>
    <property type="match status" value="1"/>
</dbReference>
<dbReference type="PANTHER" id="PTHR34183">
    <property type="entry name" value="ENDOLYTIC PEPTIDOGLYCAN TRANSGLYCOSYLASE RLPA"/>
    <property type="match status" value="1"/>
</dbReference>
<accession>A0A973W0I8</accession>
<gene>
    <name evidence="3" type="primary">rlpA</name>
    <name evidence="6" type="ORF">HAP48_020140</name>
</gene>
<evidence type="ECO:0000256" key="4">
    <source>
        <dbReference type="RuleBase" id="RU003495"/>
    </source>
</evidence>
<dbReference type="Gene3D" id="2.40.40.10">
    <property type="entry name" value="RlpA-like domain"/>
    <property type="match status" value="1"/>
</dbReference>
<dbReference type="EMBL" id="JAAOLE020000001">
    <property type="protein sequence ID" value="NVI45227.1"/>
    <property type="molecule type" value="Genomic_DNA"/>
</dbReference>
<dbReference type="SUPFAM" id="SSF50685">
    <property type="entry name" value="Barwin-like endoglucanases"/>
    <property type="match status" value="1"/>
</dbReference>
<comment type="similarity">
    <text evidence="3 4">Belongs to the RlpA family.</text>
</comment>
<dbReference type="GO" id="GO:0008932">
    <property type="term" value="F:lytic endotransglycosylase activity"/>
    <property type="evidence" value="ECO:0007669"/>
    <property type="project" value="UniProtKB-UniRule"/>
</dbReference>
<dbReference type="GO" id="GO:0000270">
    <property type="term" value="P:peptidoglycan metabolic process"/>
    <property type="evidence" value="ECO:0007669"/>
    <property type="project" value="UniProtKB-UniRule"/>
</dbReference>
<dbReference type="RefSeq" id="WP_166204614.1">
    <property type="nucleotide sequence ID" value="NZ_CP088285.1"/>
</dbReference>
<dbReference type="InterPro" id="IPR012997">
    <property type="entry name" value="RplA"/>
</dbReference>
<feature type="domain" description="RlpA-like protein double-psi beta-barrel" evidence="5">
    <location>
        <begin position="103"/>
        <end position="188"/>
    </location>
</feature>
<proteinExistence type="inferred from homology"/>
<keyword evidence="1 3" id="KW-0456">Lyase</keyword>
<dbReference type="EC" id="4.2.2.-" evidence="3"/>
<reference evidence="6" key="1">
    <citation type="submission" date="2020-06" db="EMBL/GenBank/DDBJ databases">
        <title>Whole Genome Sequence of Bradyrhizobium sp. Strain 1S1.</title>
        <authorList>
            <person name="Bromfield E.S.P."/>
            <person name="Cloutier S."/>
        </authorList>
    </citation>
    <scope>NUCLEOTIDE SEQUENCE [LARGE SCALE GENOMIC DNA]</scope>
    <source>
        <strain evidence="6">1S1</strain>
    </source>
</reference>
<evidence type="ECO:0000313" key="6">
    <source>
        <dbReference type="EMBL" id="NVI45227.1"/>
    </source>
</evidence>
<dbReference type="InterPro" id="IPR034718">
    <property type="entry name" value="RlpA"/>
</dbReference>
<dbReference type="Pfam" id="PF03330">
    <property type="entry name" value="DPBB_1"/>
    <property type="match status" value="1"/>
</dbReference>
<comment type="caution">
    <text evidence="6">The sequence shown here is derived from an EMBL/GenBank/DDBJ whole genome shotgun (WGS) entry which is preliminary data.</text>
</comment>
<evidence type="ECO:0000256" key="3">
    <source>
        <dbReference type="HAMAP-Rule" id="MF_02071"/>
    </source>
</evidence>
<keyword evidence="2 3" id="KW-0961">Cell wall biogenesis/degradation</keyword>
<evidence type="ECO:0000259" key="5">
    <source>
        <dbReference type="Pfam" id="PF03330"/>
    </source>
</evidence>
<organism evidence="6">
    <name type="scientific">Bradyrhizobium septentrionale</name>
    <dbReference type="NCBI Taxonomy" id="1404411"/>
    <lineage>
        <taxon>Bacteria</taxon>
        <taxon>Pseudomonadati</taxon>
        <taxon>Pseudomonadota</taxon>
        <taxon>Alphaproteobacteria</taxon>
        <taxon>Hyphomicrobiales</taxon>
        <taxon>Nitrobacteraceae</taxon>
        <taxon>Bradyrhizobium</taxon>
    </lineage>
</organism>
<comment type="function">
    <text evidence="3">Lytic transglycosylase with a strong preference for naked glycan strands that lack stem peptides.</text>
</comment>
<dbReference type="InterPro" id="IPR036908">
    <property type="entry name" value="RlpA-like_sf"/>
</dbReference>
<evidence type="ECO:0000256" key="1">
    <source>
        <dbReference type="ARBA" id="ARBA00023239"/>
    </source>
</evidence>
<dbReference type="AlphaFoldDB" id="A0A973W0I8"/>